<accession>A0ABP9JML0</accession>
<keyword evidence="3" id="KW-1185">Reference proteome</keyword>
<dbReference type="InterPro" id="IPR051049">
    <property type="entry name" value="Dienelactone_hydrolase-like"/>
</dbReference>
<dbReference type="PANTHER" id="PTHR46623">
    <property type="entry name" value="CARBOXYMETHYLENEBUTENOLIDASE-RELATED"/>
    <property type="match status" value="1"/>
</dbReference>
<dbReference type="Proteomes" id="UP001500427">
    <property type="component" value="Unassembled WGS sequence"/>
</dbReference>
<organism evidence="2 3">
    <name type="scientific">Terrabacter aeriphilus</name>
    <dbReference type="NCBI Taxonomy" id="515662"/>
    <lineage>
        <taxon>Bacteria</taxon>
        <taxon>Bacillati</taxon>
        <taxon>Actinomycetota</taxon>
        <taxon>Actinomycetes</taxon>
        <taxon>Micrococcales</taxon>
        <taxon>Intrasporangiaceae</taxon>
        <taxon>Terrabacter</taxon>
    </lineage>
</organism>
<evidence type="ECO:0000259" key="1">
    <source>
        <dbReference type="Pfam" id="PF01738"/>
    </source>
</evidence>
<gene>
    <name evidence="2" type="ORF">GCM10023258_38930</name>
</gene>
<name>A0ABP9JML0_9MICO</name>
<dbReference type="Gene3D" id="3.40.50.1820">
    <property type="entry name" value="alpha/beta hydrolase"/>
    <property type="match status" value="1"/>
</dbReference>
<dbReference type="Pfam" id="PF01738">
    <property type="entry name" value="DLH"/>
    <property type="match status" value="1"/>
</dbReference>
<dbReference type="GO" id="GO:0016787">
    <property type="term" value="F:hydrolase activity"/>
    <property type="evidence" value="ECO:0007669"/>
    <property type="project" value="UniProtKB-KW"/>
</dbReference>
<feature type="domain" description="Dienelactone hydrolase" evidence="1">
    <location>
        <begin position="4"/>
        <end position="190"/>
    </location>
</feature>
<sequence length="194" mass="19852">MADVLLLHHAQGQTPGFLAFADALRGAGHTVHAPDFYGGESFATLDEGMAKARSIGFAALQEQGVAAADGLPAATVYAGFSLGVMAAQRLAQTRPGAAGAVLLDAAIPLGEFAADWPAGVPLQVHGGEADEFFMDEGDVEAAREIVAAAGDGELFTYADCGHLFADASSQAHDADAATLVQQRVIAFLDRIQGG</sequence>
<comment type="caution">
    <text evidence="2">The sequence shown here is derived from an EMBL/GenBank/DDBJ whole genome shotgun (WGS) entry which is preliminary data.</text>
</comment>
<dbReference type="SUPFAM" id="SSF53474">
    <property type="entry name" value="alpha/beta-Hydrolases"/>
    <property type="match status" value="1"/>
</dbReference>
<dbReference type="InterPro" id="IPR002925">
    <property type="entry name" value="Dienelactn_hydro"/>
</dbReference>
<dbReference type="EMBL" id="BAABIW010000028">
    <property type="protein sequence ID" value="GAA5036217.1"/>
    <property type="molecule type" value="Genomic_DNA"/>
</dbReference>
<dbReference type="RefSeq" id="WP_345509199.1">
    <property type="nucleotide sequence ID" value="NZ_BAABIW010000028.1"/>
</dbReference>
<keyword evidence="2" id="KW-0378">Hydrolase</keyword>
<evidence type="ECO:0000313" key="2">
    <source>
        <dbReference type="EMBL" id="GAA5036217.1"/>
    </source>
</evidence>
<reference evidence="3" key="1">
    <citation type="journal article" date="2019" name="Int. J. Syst. Evol. Microbiol.">
        <title>The Global Catalogue of Microorganisms (GCM) 10K type strain sequencing project: providing services to taxonomists for standard genome sequencing and annotation.</title>
        <authorList>
            <consortium name="The Broad Institute Genomics Platform"/>
            <consortium name="The Broad Institute Genome Sequencing Center for Infectious Disease"/>
            <person name="Wu L."/>
            <person name="Ma J."/>
        </authorList>
    </citation>
    <scope>NUCLEOTIDE SEQUENCE [LARGE SCALE GENOMIC DNA]</scope>
    <source>
        <strain evidence="3">JCM 17687</strain>
    </source>
</reference>
<dbReference type="InterPro" id="IPR029058">
    <property type="entry name" value="AB_hydrolase_fold"/>
</dbReference>
<protein>
    <submittedName>
        <fullName evidence="2">Dienelactone hydrolase family protein</fullName>
    </submittedName>
</protein>
<evidence type="ECO:0000313" key="3">
    <source>
        <dbReference type="Proteomes" id="UP001500427"/>
    </source>
</evidence>
<dbReference type="PANTHER" id="PTHR46623:SF6">
    <property type="entry name" value="ALPHA_BETA-HYDROLASES SUPERFAMILY PROTEIN"/>
    <property type="match status" value="1"/>
</dbReference>
<proteinExistence type="predicted"/>